<reference evidence="2" key="1">
    <citation type="submission" date="2020-05" db="EMBL/GenBank/DDBJ databases">
        <authorList>
            <person name="Chiriac C."/>
            <person name="Salcher M."/>
            <person name="Ghai R."/>
            <person name="Kavagutti S V."/>
        </authorList>
    </citation>
    <scope>NUCLEOTIDE SEQUENCE</scope>
</reference>
<accession>A0A6J6X5I6</accession>
<keyword evidence="1" id="KW-1133">Transmembrane helix</keyword>
<organism evidence="2">
    <name type="scientific">freshwater metagenome</name>
    <dbReference type="NCBI Taxonomy" id="449393"/>
    <lineage>
        <taxon>unclassified sequences</taxon>
        <taxon>metagenomes</taxon>
        <taxon>ecological metagenomes</taxon>
    </lineage>
</organism>
<dbReference type="AlphaFoldDB" id="A0A6J6X5I6"/>
<feature type="transmembrane region" description="Helical" evidence="1">
    <location>
        <begin position="39"/>
        <end position="58"/>
    </location>
</feature>
<sequence>MGAVFLEPHFRRLLLASVASALTAAVAYSFMGSTNGLGLAVRTGIATATGLVTFLFFFRHALRKSDFRALVRGKV</sequence>
<keyword evidence="1" id="KW-0472">Membrane</keyword>
<dbReference type="EMBL" id="CAFAAB010000125">
    <property type="protein sequence ID" value="CAB4789367.1"/>
    <property type="molecule type" value="Genomic_DNA"/>
</dbReference>
<gene>
    <name evidence="2" type="ORF">UFOPK2958_01052</name>
</gene>
<name>A0A6J6X5I6_9ZZZZ</name>
<protein>
    <submittedName>
        <fullName evidence="2">Unannotated protein</fullName>
    </submittedName>
</protein>
<proteinExistence type="predicted"/>
<evidence type="ECO:0000313" key="2">
    <source>
        <dbReference type="EMBL" id="CAB4789367.1"/>
    </source>
</evidence>
<keyword evidence="1" id="KW-0812">Transmembrane</keyword>
<evidence type="ECO:0000256" key="1">
    <source>
        <dbReference type="SAM" id="Phobius"/>
    </source>
</evidence>